<evidence type="ECO:0000313" key="2">
    <source>
        <dbReference type="Proteomes" id="UP000217790"/>
    </source>
</evidence>
<organism evidence="1 2">
    <name type="scientific">Armillaria gallica</name>
    <name type="common">Bulbous honey fungus</name>
    <name type="synonym">Armillaria bulbosa</name>
    <dbReference type="NCBI Taxonomy" id="47427"/>
    <lineage>
        <taxon>Eukaryota</taxon>
        <taxon>Fungi</taxon>
        <taxon>Dikarya</taxon>
        <taxon>Basidiomycota</taxon>
        <taxon>Agaricomycotina</taxon>
        <taxon>Agaricomycetes</taxon>
        <taxon>Agaricomycetidae</taxon>
        <taxon>Agaricales</taxon>
        <taxon>Marasmiineae</taxon>
        <taxon>Physalacriaceae</taxon>
        <taxon>Armillaria</taxon>
    </lineage>
</organism>
<keyword evidence="2" id="KW-1185">Reference proteome</keyword>
<protein>
    <submittedName>
        <fullName evidence="1">Uncharacterized protein</fullName>
    </submittedName>
</protein>
<dbReference type="EMBL" id="KZ293686">
    <property type="protein sequence ID" value="PBK86145.1"/>
    <property type="molecule type" value="Genomic_DNA"/>
</dbReference>
<dbReference type="OrthoDB" id="3232711at2759"/>
<accession>A0A2H3CSY2</accession>
<dbReference type="Proteomes" id="UP000217790">
    <property type="component" value="Unassembled WGS sequence"/>
</dbReference>
<dbReference type="InParanoid" id="A0A2H3CSY2"/>
<reference evidence="2" key="1">
    <citation type="journal article" date="2017" name="Nat. Ecol. Evol.">
        <title>Genome expansion and lineage-specific genetic innovations in the forest pathogenic fungi Armillaria.</title>
        <authorList>
            <person name="Sipos G."/>
            <person name="Prasanna A.N."/>
            <person name="Walter M.C."/>
            <person name="O'Connor E."/>
            <person name="Balint B."/>
            <person name="Krizsan K."/>
            <person name="Kiss B."/>
            <person name="Hess J."/>
            <person name="Varga T."/>
            <person name="Slot J."/>
            <person name="Riley R."/>
            <person name="Boka B."/>
            <person name="Rigling D."/>
            <person name="Barry K."/>
            <person name="Lee J."/>
            <person name="Mihaltcheva S."/>
            <person name="LaButti K."/>
            <person name="Lipzen A."/>
            <person name="Waldron R."/>
            <person name="Moloney N.M."/>
            <person name="Sperisen C."/>
            <person name="Kredics L."/>
            <person name="Vagvoelgyi C."/>
            <person name="Patrignani A."/>
            <person name="Fitzpatrick D."/>
            <person name="Nagy I."/>
            <person name="Doyle S."/>
            <person name="Anderson J.B."/>
            <person name="Grigoriev I.V."/>
            <person name="Gueldener U."/>
            <person name="Muensterkoetter M."/>
            <person name="Nagy L.G."/>
        </authorList>
    </citation>
    <scope>NUCLEOTIDE SEQUENCE [LARGE SCALE GENOMIC DNA]</scope>
    <source>
        <strain evidence="2">Ar21-2</strain>
    </source>
</reference>
<evidence type="ECO:0000313" key="1">
    <source>
        <dbReference type="EMBL" id="PBK86145.1"/>
    </source>
</evidence>
<name>A0A2H3CSY2_ARMGA</name>
<proteinExistence type="predicted"/>
<sequence length="103" mass="11914">MAWAALLCLWGARDWEKKLRVLVKADVSNIEEVVFTIDDGTESDTVHYCKKKKTTAQQVVAEGEGFWVVSWIWTMEGSFDDIEDKEMNTVVHVEWLKSCAWML</sequence>
<dbReference type="AlphaFoldDB" id="A0A2H3CSY2"/>
<gene>
    <name evidence="1" type="ORF">ARMGADRAFT_1035865</name>
</gene>